<name>A0A0H5RV87_9EUKA</name>
<proteinExistence type="predicted"/>
<organism evidence="1">
    <name type="scientific">Spongospora subterranea</name>
    <dbReference type="NCBI Taxonomy" id="70186"/>
    <lineage>
        <taxon>Eukaryota</taxon>
        <taxon>Sar</taxon>
        <taxon>Rhizaria</taxon>
        <taxon>Endomyxa</taxon>
        <taxon>Phytomyxea</taxon>
        <taxon>Plasmodiophorida</taxon>
        <taxon>Plasmodiophoridae</taxon>
        <taxon>Spongospora</taxon>
    </lineage>
</organism>
<accession>A0A0H5RV87</accession>
<protein>
    <submittedName>
        <fullName evidence="1">Uncharacterized protein</fullName>
    </submittedName>
</protein>
<feature type="non-terminal residue" evidence="1">
    <location>
        <position position="125"/>
    </location>
</feature>
<feature type="non-terminal residue" evidence="1">
    <location>
        <position position="1"/>
    </location>
</feature>
<dbReference type="AlphaFoldDB" id="A0A0H5RV87"/>
<dbReference type="EMBL" id="HACM01012222">
    <property type="protein sequence ID" value="CRZ12664.1"/>
    <property type="molecule type" value="Transcribed_RNA"/>
</dbReference>
<sequence length="125" mass="14337">YILSPAPSSDQDGFDIALKYDSDIVRFPWLTIATTHTNRYLCIRIKKEGQPIGYEWSWFTSVAKKGNDYFVTANMKLPLVYREIFMPGRTPLGSLSMGMSQLGITRYHMGLATRRGFRLGRARNH</sequence>
<reference evidence="1" key="1">
    <citation type="submission" date="2015-04" db="EMBL/GenBank/DDBJ databases">
        <title>The genome sequence of the plant pathogenic Rhizarian Plasmodiophora brassicae reveals insights in its biotrophic life cycle and the origin of chitin synthesis.</title>
        <authorList>
            <person name="Schwelm A."/>
            <person name="Fogelqvist J."/>
            <person name="Knaust A."/>
            <person name="Julke S."/>
            <person name="Lilja T."/>
            <person name="Dhandapani V."/>
            <person name="Bonilla-Rosso G."/>
            <person name="Karlsson M."/>
            <person name="Shevchenko A."/>
            <person name="Choi S.R."/>
            <person name="Kim H.G."/>
            <person name="Park J.Y."/>
            <person name="Lim Y.P."/>
            <person name="Ludwig-Muller J."/>
            <person name="Dixelius C."/>
        </authorList>
    </citation>
    <scope>NUCLEOTIDE SEQUENCE</scope>
    <source>
        <tissue evidence="1">Potato root galls</tissue>
    </source>
</reference>
<evidence type="ECO:0000313" key="1">
    <source>
        <dbReference type="EMBL" id="CRZ12664.1"/>
    </source>
</evidence>